<gene>
    <name evidence="2" type="ORF">San01_37980</name>
</gene>
<comment type="caution">
    <text evidence="2">The sequence shown here is derived from an EMBL/GenBank/DDBJ whole genome shotgun (WGS) entry which is preliminary data.</text>
</comment>
<organism evidence="2 3">
    <name type="scientific">Streptomyces angustmyceticus</name>
    <dbReference type="NCBI Taxonomy" id="285578"/>
    <lineage>
        <taxon>Bacteria</taxon>
        <taxon>Bacillati</taxon>
        <taxon>Actinomycetota</taxon>
        <taxon>Actinomycetes</taxon>
        <taxon>Kitasatosporales</taxon>
        <taxon>Streptomycetaceae</taxon>
        <taxon>Streptomyces</taxon>
    </lineage>
</organism>
<protein>
    <submittedName>
        <fullName evidence="2">Uncharacterized protein</fullName>
    </submittedName>
</protein>
<sequence>MRAGRPVGVTPGTWGAEGCWAGGGEEATAGLFSDLACFVWSYKTAGAADPGNPTKAPTVSNDTGTPRGPHGTGAGTGGSVGRKTACSS</sequence>
<dbReference type="AlphaFoldDB" id="A0A5J4LHD3"/>
<reference evidence="2 3" key="1">
    <citation type="submission" date="2019-10" db="EMBL/GenBank/DDBJ databases">
        <title>Whole genome shotgun sequence of Streptomyces angustmyceticus NBRC 3934.</title>
        <authorList>
            <person name="Hosoyama A."/>
            <person name="Ichikawa N."/>
            <person name="Kimura A."/>
            <person name="Kitahashi Y."/>
            <person name="Komaki H."/>
            <person name="Uohara A."/>
        </authorList>
    </citation>
    <scope>NUCLEOTIDE SEQUENCE [LARGE SCALE GENOMIC DNA]</scope>
    <source>
        <strain evidence="2 3">NBRC 3934</strain>
    </source>
</reference>
<dbReference type="EMBL" id="BLAG01000010">
    <property type="protein sequence ID" value="GES31311.1"/>
    <property type="molecule type" value="Genomic_DNA"/>
</dbReference>
<evidence type="ECO:0000256" key="1">
    <source>
        <dbReference type="SAM" id="MobiDB-lite"/>
    </source>
</evidence>
<evidence type="ECO:0000313" key="2">
    <source>
        <dbReference type="EMBL" id="GES31311.1"/>
    </source>
</evidence>
<name>A0A5J4LHD3_9ACTN</name>
<evidence type="ECO:0000313" key="3">
    <source>
        <dbReference type="Proteomes" id="UP000325598"/>
    </source>
</evidence>
<dbReference type="Proteomes" id="UP000325598">
    <property type="component" value="Unassembled WGS sequence"/>
</dbReference>
<feature type="region of interest" description="Disordered" evidence="1">
    <location>
        <begin position="47"/>
        <end position="88"/>
    </location>
</feature>
<keyword evidence="3" id="KW-1185">Reference proteome</keyword>
<feature type="compositionally biased region" description="Gly residues" evidence="1">
    <location>
        <begin position="70"/>
        <end position="80"/>
    </location>
</feature>
<proteinExistence type="predicted"/>
<accession>A0A5J4LHD3</accession>